<evidence type="ECO:0000259" key="8">
    <source>
        <dbReference type="Pfam" id="PF03772"/>
    </source>
</evidence>
<feature type="transmembrane region" description="Helical" evidence="7">
    <location>
        <begin position="612"/>
        <end position="644"/>
    </location>
</feature>
<protein>
    <submittedName>
        <fullName evidence="10">Competence protein ComEC</fullName>
    </submittedName>
</protein>
<dbReference type="InterPro" id="IPR025405">
    <property type="entry name" value="DUF4131"/>
</dbReference>
<dbReference type="PANTHER" id="PTHR30619">
    <property type="entry name" value="DNA INTERNALIZATION/COMPETENCE PROTEIN COMEC/REC2"/>
    <property type="match status" value="1"/>
</dbReference>
<dbReference type="InterPro" id="IPR004477">
    <property type="entry name" value="ComEC_N"/>
</dbReference>
<proteinExistence type="predicted"/>
<evidence type="ECO:0000313" key="10">
    <source>
        <dbReference type="EMBL" id="PZQ83645.1"/>
    </source>
</evidence>
<dbReference type="PANTHER" id="PTHR30619:SF1">
    <property type="entry name" value="RECOMBINATION PROTEIN 2"/>
    <property type="match status" value="1"/>
</dbReference>
<keyword evidence="3 7" id="KW-0812">Transmembrane</keyword>
<evidence type="ECO:0000256" key="4">
    <source>
        <dbReference type="ARBA" id="ARBA00022989"/>
    </source>
</evidence>
<dbReference type="GO" id="GO:0005886">
    <property type="term" value="C:plasma membrane"/>
    <property type="evidence" value="ECO:0007669"/>
    <property type="project" value="UniProtKB-SubCell"/>
</dbReference>
<comment type="caution">
    <text evidence="10">The sequence shown here is derived from an EMBL/GenBank/DDBJ whole genome shotgun (WGS) entry which is preliminary data.</text>
</comment>
<feature type="transmembrane region" description="Helical" evidence="7">
    <location>
        <begin position="397"/>
        <end position="415"/>
    </location>
</feature>
<feature type="domain" description="ComEC/Rec2-related protein" evidence="8">
    <location>
        <begin position="338"/>
        <end position="628"/>
    </location>
</feature>
<gene>
    <name evidence="10" type="ORF">DI549_07260</name>
</gene>
<feature type="region of interest" description="Disordered" evidence="6">
    <location>
        <begin position="785"/>
        <end position="832"/>
    </location>
</feature>
<evidence type="ECO:0000256" key="6">
    <source>
        <dbReference type="SAM" id="MobiDB-lite"/>
    </source>
</evidence>
<keyword evidence="2" id="KW-1003">Cell membrane</keyword>
<feature type="domain" description="DUF4131" evidence="9">
    <location>
        <begin position="138"/>
        <end position="289"/>
    </location>
</feature>
<feature type="transmembrane region" description="Helical" evidence="7">
    <location>
        <begin position="543"/>
        <end position="567"/>
    </location>
</feature>
<feature type="transmembrane region" description="Helical" evidence="7">
    <location>
        <begin position="512"/>
        <end position="531"/>
    </location>
</feature>
<evidence type="ECO:0000256" key="3">
    <source>
        <dbReference type="ARBA" id="ARBA00022692"/>
    </source>
</evidence>
<evidence type="ECO:0000256" key="2">
    <source>
        <dbReference type="ARBA" id="ARBA00022475"/>
    </source>
</evidence>
<feature type="compositionally biased region" description="Polar residues" evidence="6">
    <location>
        <begin position="815"/>
        <end position="825"/>
    </location>
</feature>
<name>A0A2W5R9X1_ANCNO</name>
<organism evidence="10 11">
    <name type="scientific">Ancylobacter novellus</name>
    <name type="common">Thiobacillus novellus</name>
    <dbReference type="NCBI Taxonomy" id="921"/>
    <lineage>
        <taxon>Bacteria</taxon>
        <taxon>Pseudomonadati</taxon>
        <taxon>Pseudomonadota</taxon>
        <taxon>Alphaproteobacteria</taxon>
        <taxon>Hyphomicrobiales</taxon>
        <taxon>Xanthobacteraceae</taxon>
        <taxon>Ancylobacter</taxon>
    </lineage>
</organism>
<dbReference type="InterPro" id="IPR052159">
    <property type="entry name" value="Competence_DNA_uptake"/>
</dbReference>
<evidence type="ECO:0000256" key="7">
    <source>
        <dbReference type="SAM" id="Phobius"/>
    </source>
</evidence>
<dbReference type="EMBL" id="QFQD01000017">
    <property type="protein sequence ID" value="PZQ83645.1"/>
    <property type="molecule type" value="Genomic_DNA"/>
</dbReference>
<keyword evidence="5 7" id="KW-0472">Membrane</keyword>
<evidence type="ECO:0000259" key="9">
    <source>
        <dbReference type="Pfam" id="PF13567"/>
    </source>
</evidence>
<evidence type="ECO:0000313" key="11">
    <source>
        <dbReference type="Proteomes" id="UP000248887"/>
    </source>
</evidence>
<dbReference type="NCBIfam" id="TIGR00360">
    <property type="entry name" value="ComEC_N-term"/>
    <property type="match status" value="1"/>
</dbReference>
<evidence type="ECO:0000256" key="1">
    <source>
        <dbReference type="ARBA" id="ARBA00004651"/>
    </source>
</evidence>
<dbReference type="Pfam" id="PF13567">
    <property type="entry name" value="DUF4131"/>
    <property type="match status" value="1"/>
</dbReference>
<evidence type="ECO:0000256" key="5">
    <source>
        <dbReference type="ARBA" id="ARBA00023136"/>
    </source>
</evidence>
<sequence length="832" mass="87046">MFLPSRAAEIGGVKAWRARTLRVPCCPAWEKEPEPTRRSGLTGVAGRCGAVVTQTPVPGSGEDTRRAARATALGARAGGNGFRPLALLPSLHPFYAALFAGLSGCLTRELEDRRGFLFLPVAIATGAALYFGAAHEPLPYVGLVPMAGFLGLAIALRAHPLGFHMFALLAAIAAGFAVASFQVQRIAHPVLAAPLQSVEVAGFVEAAEQRPRGSRITLRVTRLGREGRVAKGATPERVRVTLTTTQPPAIGEHIALRASLAPPPGAAYPGGFDFGRSMWFDGIGATGFGLGRVQPAPAPRPLPLDLRAAAWLDATREAIAGRIRASLSGMEAGVAVALVTGLRDGVPEPVEESMRISGLSHILSISGLHMALVATTVFFVVRALLALFPMAALRFPIKAWAALPAALAASFYLVLSGAEVPTQRAYAMTLIVLAGVMLGRPALTLRTLALAALVVMVLTPWAILDPGAQMSFAATLALVAAYERWGHLVSAPALIGAADTMLGRVLRVPTRYIAALLLTSLAAGLATAPYAAFHFQRLAPLSLLANLAAMPVVSLVVMPAGLVGAVLMPFGWDDVAWHAMGWGIALMVRISDMVASVPGADRGIRAMPMASMVLLSLALVAICLLRTRLLLLAPLCLAAALWLYQTMPRPDVLVDREGRTVAVRGVDGRIAVMGDRDAGLAGRLSAEGERGRAGASDVAAAAACDPLGCTLRDRRGEIVALSRDPNSLEEDCRRASLLVTRHAPPASCAATVIRIDPRSNMEATAAFLIGGEEADQDRAAWQLESAGGRRTRPWEVAGGTNGAPLPRPSPPNSGAVLQTVPNDPTDSPDVAP</sequence>
<feature type="transmembrane region" description="Helical" evidence="7">
    <location>
        <begin position="362"/>
        <end position="385"/>
    </location>
</feature>
<keyword evidence="4 7" id="KW-1133">Transmembrane helix</keyword>
<feature type="transmembrane region" description="Helical" evidence="7">
    <location>
        <begin position="116"/>
        <end position="133"/>
    </location>
</feature>
<feature type="transmembrane region" description="Helical" evidence="7">
    <location>
        <begin position="445"/>
        <end position="464"/>
    </location>
</feature>
<dbReference type="Proteomes" id="UP000248887">
    <property type="component" value="Unassembled WGS sequence"/>
</dbReference>
<feature type="transmembrane region" description="Helical" evidence="7">
    <location>
        <begin position="163"/>
        <end position="181"/>
    </location>
</feature>
<reference evidence="10 11" key="1">
    <citation type="submission" date="2017-08" db="EMBL/GenBank/DDBJ databases">
        <title>Infants hospitalized years apart are colonized by the same room-sourced microbial strains.</title>
        <authorList>
            <person name="Brooks B."/>
            <person name="Olm M.R."/>
            <person name="Firek B.A."/>
            <person name="Baker R."/>
            <person name="Thomas B.C."/>
            <person name="Morowitz M.J."/>
            <person name="Banfield J.F."/>
        </authorList>
    </citation>
    <scope>NUCLEOTIDE SEQUENCE [LARGE SCALE GENOMIC DNA]</scope>
    <source>
        <strain evidence="10">S2_005_001_R2_27</strain>
    </source>
</reference>
<dbReference type="Pfam" id="PF03772">
    <property type="entry name" value="Competence"/>
    <property type="match status" value="1"/>
</dbReference>
<accession>A0A2W5R9X1</accession>
<dbReference type="AlphaFoldDB" id="A0A2W5R9X1"/>
<comment type="subcellular location">
    <subcellularLocation>
        <location evidence="1">Cell membrane</location>
        <topology evidence="1">Multi-pass membrane protein</topology>
    </subcellularLocation>
</comment>